<dbReference type="Proteomes" id="UP001165082">
    <property type="component" value="Unassembled WGS sequence"/>
</dbReference>
<evidence type="ECO:0008006" key="3">
    <source>
        <dbReference type="Google" id="ProtNLM"/>
    </source>
</evidence>
<dbReference type="SUPFAM" id="SSF51197">
    <property type="entry name" value="Clavaminate synthase-like"/>
    <property type="match status" value="1"/>
</dbReference>
<comment type="caution">
    <text evidence="1">The sequence shown here is derived from an EMBL/GenBank/DDBJ whole genome shotgun (WGS) entry which is preliminary data.</text>
</comment>
<sequence length="329" mass="35548">MPPQTLRLTTGDGLSVSLSGKGYSLPKYKGRGHGIKIKSGLKGQSLTFNIDGEDGFVKLEEAVPDQLVQDALKEINRELGVAQGSNDQFKAKTFAKEAAITNLFNKSVLPEVMKLLLGKKKGGGSFKQHAGQLALRFPGDACPGNTAKSNDAHFNNIASHWHIDGCASDFIKGVTDHYGEVHNFDVLVGVCLSETKTKNSGELVCWPGSHDRLASWLAQDNNMAILKSRGHAHLPTGKNSKGLFAGLIPQSCLAKPGDVFLANYMVAHSIAPNASPNIRYAVYFRVKGPAFSGNESMLFPWINWRQEIFNGGKAGGAREEEKGAAVWEE</sequence>
<feature type="non-terminal residue" evidence="1">
    <location>
        <position position="329"/>
    </location>
</feature>
<proteinExistence type="predicted"/>
<gene>
    <name evidence="1" type="ORF">TrRE_jg10936</name>
</gene>
<evidence type="ECO:0000313" key="2">
    <source>
        <dbReference type="Proteomes" id="UP001165082"/>
    </source>
</evidence>
<dbReference type="AlphaFoldDB" id="A0A9W6ZTQ9"/>
<accession>A0A9W6ZTQ9</accession>
<name>A0A9W6ZTQ9_9STRA</name>
<organism evidence="1 2">
    <name type="scientific">Triparma retinervis</name>
    <dbReference type="NCBI Taxonomy" id="2557542"/>
    <lineage>
        <taxon>Eukaryota</taxon>
        <taxon>Sar</taxon>
        <taxon>Stramenopiles</taxon>
        <taxon>Ochrophyta</taxon>
        <taxon>Bolidophyceae</taxon>
        <taxon>Parmales</taxon>
        <taxon>Triparmaceae</taxon>
        <taxon>Triparma</taxon>
    </lineage>
</organism>
<keyword evidence="2" id="KW-1185">Reference proteome</keyword>
<reference evidence="1" key="1">
    <citation type="submission" date="2022-07" db="EMBL/GenBank/DDBJ databases">
        <title>Genome analysis of Parmales, a sister group of diatoms, reveals the evolutionary specialization of diatoms from phago-mixotrophs to photoautotrophs.</title>
        <authorList>
            <person name="Ban H."/>
            <person name="Sato S."/>
            <person name="Yoshikawa S."/>
            <person name="Kazumasa Y."/>
            <person name="Nakamura Y."/>
            <person name="Ichinomiya M."/>
            <person name="Saitoh K."/>
            <person name="Sato N."/>
            <person name="Blanc-Mathieu R."/>
            <person name="Endo H."/>
            <person name="Kuwata A."/>
            <person name="Ogata H."/>
        </authorList>
    </citation>
    <scope>NUCLEOTIDE SEQUENCE</scope>
</reference>
<dbReference type="Gene3D" id="2.60.120.620">
    <property type="entry name" value="q2cbj1_9rhob like domain"/>
    <property type="match status" value="1"/>
</dbReference>
<dbReference type="EMBL" id="BRXZ01000853">
    <property type="protein sequence ID" value="GMH55780.1"/>
    <property type="molecule type" value="Genomic_DNA"/>
</dbReference>
<dbReference type="OrthoDB" id="192531at2759"/>
<protein>
    <recommendedName>
        <fullName evidence="3">Phytanoyl-CoA dioxygenase</fullName>
    </recommendedName>
</protein>
<evidence type="ECO:0000313" key="1">
    <source>
        <dbReference type="EMBL" id="GMH55780.1"/>
    </source>
</evidence>